<protein>
    <submittedName>
        <fullName evidence="1">Uncharacterized protein</fullName>
    </submittedName>
</protein>
<gene>
    <name evidence="1" type="ORF">S01H4_19856</name>
</gene>
<accession>X1AHH3</accession>
<proteinExistence type="predicted"/>
<reference evidence="1" key="1">
    <citation type="journal article" date="2014" name="Front. Microbiol.">
        <title>High frequency of phylogenetically diverse reductive dehalogenase-homologous genes in deep subseafloor sedimentary metagenomes.</title>
        <authorList>
            <person name="Kawai M."/>
            <person name="Futagami T."/>
            <person name="Toyoda A."/>
            <person name="Takaki Y."/>
            <person name="Nishi S."/>
            <person name="Hori S."/>
            <person name="Arai W."/>
            <person name="Tsubouchi T."/>
            <person name="Morono Y."/>
            <person name="Uchiyama I."/>
            <person name="Ito T."/>
            <person name="Fujiyama A."/>
            <person name="Inagaki F."/>
            <person name="Takami H."/>
        </authorList>
    </citation>
    <scope>NUCLEOTIDE SEQUENCE</scope>
    <source>
        <strain evidence="1">Expedition CK06-06</strain>
    </source>
</reference>
<sequence length="127" mass="15164">GTGPELPVCKKAFQNIYDKTTSTLNRENKSIHESGMVVDRRSFNCPINNQYGPPLKKEEWNFLENWMKEHKKEKENQTHEQLLDACNKEAQENPDINRSYTIQNWKRCWYYRLNFKKPGPGPMFLRK</sequence>
<evidence type="ECO:0000313" key="1">
    <source>
        <dbReference type="EMBL" id="GAG59461.1"/>
    </source>
</evidence>
<dbReference type="AlphaFoldDB" id="X1AHH3"/>
<feature type="non-terminal residue" evidence="1">
    <location>
        <position position="1"/>
    </location>
</feature>
<comment type="caution">
    <text evidence="1">The sequence shown here is derived from an EMBL/GenBank/DDBJ whole genome shotgun (WGS) entry which is preliminary data.</text>
</comment>
<name>X1AHH3_9ZZZZ</name>
<dbReference type="EMBL" id="BART01008884">
    <property type="protein sequence ID" value="GAG59461.1"/>
    <property type="molecule type" value="Genomic_DNA"/>
</dbReference>
<organism evidence="1">
    <name type="scientific">marine sediment metagenome</name>
    <dbReference type="NCBI Taxonomy" id="412755"/>
    <lineage>
        <taxon>unclassified sequences</taxon>
        <taxon>metagenomes</taxon>
        <taxon>ecological metagenomes</taxon>
    </lineage>
</organism>